<dbReference type="Proteomes" id="UP000593998">
    <property type="component" value="Chromosome"/>
</dbReference>
<sequence length="95" mass="10757">MEKLWMTYINALRPAGNRHWGAGPDSDHTRMAAELAAMSQDETAREVRDDSTRGAARRVRHTKRDLVSSATTAPAYHAPYDNRMSDRFKPVLSTR</sequence>
<gene>
    <name evidence="2" type="ORF">IGS73_16520</name>
</gene>
<proteinExistence type="predicted"/>
<dbReference type="EMBL" id="CP062789">
    <property type="protein sequence ID" value="QOK22639.1"/>
    <property type="molecule type" value="Genomic_DNA"/>
</dbReference>
<protein>
    <submittedName>
        <fullName evidence="2">Uncharacterized protein</fullName>
    </submittedName>
</protein>
<evidence type="ECO:0000313" key="2">
    <source>
        <dbReference type="EMBL" id="QOK22639.1"/>
    </source>
</evidence>
<feature type="compositionally biased region" description="Basic and acidic residues" evidence="1">
    <location>
        <begin position="42"/>
        <end position="52"/>
    </location>
</feature>
<organism evidence="2 3">
    <name type="scientific">Janibacter indicus</name>
    <dbReference type="NCBI Taxonomy" id="857417"/>
    <lineage>
        <taxon>Bacteria</taxon>
        <taxon>Bacillati</taxon>
        <taxon>Actinomycetota</taxon>
        <taxon>Actinomycetes</taxon>
        <taxon>Micrococcales</taxon>
        <taxon>Intrasporangiaceae</taxon>
        <taxon>Janibacter</taxon>
    </lineage>
</organism>
<dbReference type="AlphaFoldDB" id="A0A7L9IZU6"/>
<accession>A0A7L9IZU6</accession>
<dbReference type="RefSeq" id="WP_192911052.1">
    <property type="nucleotide sequence ID" value="NZ_CP062789.1"/>
</dbReference>
<reference evidence="2 3" key="1">
    <citation type="submission" date="2020-10" db="EMBL/GenBank/DDBJ databases">
        <title>Janibacter indicus TT2 genome sequence.</title>
        <authorList>
            <person name="Lee K."/>
            <person name="Ganzorig M."/>
        </authorList>
    </citation>
    <scope>NUCLEOTIDE SEQUENCE [LARGE SCALE GENOMIC DNA]</scope>
    <source>
        <strain evidence="2 3">TT2</strain>
    </source>
</reference>
<feature type="region of interest" description="Disordered" evidence="1">
    <location>
        <begin position="38"/>
        <end position="95"/>
    </location>
</feature>
<evidence type="ECO:0000313" key="3">
    <source>
        <dbReference type="Proteomes" id="UP000593998"/>
    </source>
</evidence>
<name>A0A7L9IZU6_9MICO</name>
<evidence type="ECO:0000256" key="1">
    <source>
        <dbReference type="SAM" id="MobiDB-lite"/>
    </source>
</evidence>